<evidence type="ECO:0000313" key="3">
    <source>
        <dbReference type="EMBL" id="KAL1878852.1"/>
    </source>
</evidence>
<protein>
    <recommendedName>
        <fullName evidence="2">HNH nuclease domain-containing protein</fullName>
    </recommendedName>
</protein>
<keyword evidence="4" id="KW-1185">Reference proteome</keyword>
<dbReference type="EMBL" id="JAVDPF010000011">
    <property type="protein sequence ID" value="KAL1878852.1"/>
    <property type="molecule type" value="Genomic_DNA"/>
</dbReference>
<feature type="domain" description="HNH nuclease" evidence="2">
    <location>
        <begin position="202"/>
        <end position="265"/>
    </location>
</feature>
<sequence>MPPEFRIPLHTSSMAPSDQAPIIFPKLYMSLMSDVHQNSISHKINVRDIRRASAASTNLATSSISQFIDQKAQLIDAEIELLRAYSSGLTNLRATKKIDGIEYNIYFKEIENKKRRLGAENILIKRQRKILEEDINDDVSANIGLGHEFDKIIEITYSSFMTDKMAAARKLSTRGLKHNQSRYRQGVIGYLQAQPHESVVWCHILGRVLPSSSVVVAHLVPESLESEELSYLFGASQLRVSMDKRNGLTLFCTLEKCLDTGQIVIMPIRPEPGDVATRWKCVVIDQEITDNVILAMDETIYFKWVAEVEAKGILWAIPGPYLRRSMLVALARRASDHYVPDVFLDGTFEESKDSPTKSFAEEETLNYVMETILDEKLDSVLEENTTEDIEESEEDGECDTEYDVEE</sequence>
<dbReference type="Proteomes" id="UP001583193">
    <property type="component" value="Unassembled WGS sequence"/>
</dbReference>
<evidence type="ECO:0000313" key="4">
    <source>
        <dbReference type="Proteomes" id="UP001583193"/>
    </source>
</evidence>
<evidence type="ECO:0000259" key="2">
    <source>
        <dbReference type="Pfam" id="PF13391"/>
    </source>
</evidence>
<dbReference type="InterPro" id="IPR003615">
    <property type="entry name" value="HNH_nuc"/>
</dbReference>
<organism evidence="3 4">
    <name type="scientific">Paecilomyces lecythidis</name>
    <dbReference type="NCBI Taxonomy" id="3004212"/>
    <lineage>
        <taxon>Eukaryota</taxon>
        <taxon>Fungi</taxon>
        <taxon>Dikarya</taxon>
        <taxon>Ascomycota</taxon>
        <taxon>Pezizomycotina</taxon>
        <taxon>Eurotiomycetes</taxon>
        <taxon>Eurotiomycetidae</taxon>
        <taxon>Eurotiales</taxon>
        <taxon>Thermoascaceae</taxon>
        <taxon>Paecilomyces</taxon>
    </lineage>
</organism>
<comment type="caution">
    <text evidence="3">The sequence shown here is derived from an EMBL/GenBank/DDBJ whole genome shotgun (WGS) entry which is preliminary data.</text>
</comment>
<name>A0ABR3XS71_9EURO</name>
<feature type="region of interest" description="Disordered" evidence="1">
    <location>
        <begin position="380"/>
        <end position="406"/>
    </location>
</feature>
<evidence type="ECO:0000256" key="1">
    <source>
        <dbReference type="SAM" id="MobiDB-lite"/>
    </source>
</evidence>
<accession>A0ABR3XS71</accession>
<dbReference type="Pfam" id="PF13391">
    <property type="entry name" value="HNH_2"/>
    <property type="match status" value="1"/>
</dbReference>
<reference evidence="3 4" key="1">
    <citation type="journal article" date="2024" name="IMA Fungus">
        <title>IMA Genome - F19 : A genome assembly and annotation guide to empower mycologists, including annotated draft genome sequences of Ceratocystis pirilliformis, Diaporthe australafricana, Fusarium ophioides, Paecilomyces lecythidis, and Sporothrix stenoceras.</title>
        <authorList>
            <person name="Aylward J."/>
            <person name="Wilson A.M."/>
            <person name="Visagie C.M."/>
            <person name="Spraker J."/>
            <person name="Barnes I."/>
            <person name="Buitendag C."/>
            <person name="Ceriani C."/>
            <person name="Del Mar Angel L."/>
            <person name="du Plessis D."/>
            <person name="Fuchs T."/>
            <person name="Gasser K."/>
            <person name="Kramer D."/>
            <person name="Li W."/>
            <person name="Munsamy K."/>
            <person name="Piso A."/>
            <person name="Price J.L."/>
            <person name="Sonnekus B."/>
            <person name="Thomas C."/>
            <person name="van der Nest A."/>
            <person name="van Dijk A."/>
            <person name="van Heerden A."/>
            <person name="van Vuuren N."/>
            <person name="Yilmaz N."/>
            <person name="Duong T.A."/>
            <person name="van der Merwe N.A."/>
            <person name="Wingfield M.J."/>
            <person name="Wingfield B.D."/>
        </authorList>
    </citation>
    <scope>NUCLEOTIDE SEQUENCE [LARGE SCALE GENOMIC DNA]</scope>
    <source>
        <strain evidence="3 4">CMW 18167</strain>
    </source>
</reference>
<gene>
    <name evidence="3" type="ORF">Plec18167_004147</name>
</gene>
<proteinExistence type="predicted"/>